<dbReference type="EMBL" id="BLAY01000203">
    <property type="protein sequence ID" value="GET43164.1"/>
    <property type="molecule type" value="Genomic_DNA"/>
</dbReference>
<sequence>MASNVKAIRKIADMVEGDSKLLPEMFKQIRRLMRGEIKLAQFHKLLVKAAINHQEKLDEETADIFLAMAGYKAYSTKLEHRTNVRNQLKEKRTAALVNYYDKSVYGYESQLIDIEFEVLESNQKILVDGKTKRINFNSKRQPDIAADIQSADQD</sequence>
<gene>
    <name evidence="1" type="ORF">MiSe_79850</name>
</gene>
<reference evidence="1" key="1">
    <citation type="submission" date="2019-10" db="EMBL/GenBank/DDBJ databases">
        <title>Draft genome sequece of Microseira wollei NIES-4236.</title>
        <authorList>
            <person name="Yamaguchi H."/>
            <person name="Suzuki S."/>
            <person name="Kawachi M."/>
        </authorList>
    </citation>
    <scope>NUCLEOTIDE SEQUENCE</scope>
    <source>
        <strain evidence="1">NIES-4236</strain>
    </source>
</reference>
<accession>A0AAV3WN71</accession>
<organism evidence="1 2">
    <name type="scientific">Microseira wollei NIES-4236</name>
    <dbReference type="NCBI Taxonomy" id="2530354"/>
    <lineage>
        <taxon>Bacteria</taxon>
        <taxon>Bacillati</taxon>
        <taxon>Cyanobacteriota</taxon>
        <taxon>Cyanophyceae</taxon>
        <taxon>Oscillatoriophycideae</taxon>
        <taxon>Aerosakkonematales</taxon>
        <taxon>Aerosakkonemataceae</taxon>
        <taxon>Microseira</taxon>
    </lineage>
</organism>
<dbReference type="RefSeq" id="WP_226591705.1">
    <property type="nucleotide sequence ID" value="NZ_BLAY01000203.1"/>
</dbReference>
<dbReference type="Proteomes" id="UP001050975">
    <property type="component" value="Unassembled WGS sequence"/>
</dbReference>
<evidence type="ECO:0000313" key="2">
    <source>
        <dbReference type="Proteomes" id="UP001050975"/>
    </source>
</evidence>
<comment type="caution">
    <text evidence="1">The sequence shown here is derived from an EMBL/GenBank/DDBJ whole genome shotgun (WGS) entry which is preliminary data.</text>
</comment>
<protein>
    <submittedName>
        <fullName evidence="1">Uncharacterized protein</fullName>
    </submittedName>
</protein>
<name>A0AAV3WN71_9CYAN</name>
<proteinExistence type="predicted"/>
<keyword evidence="2" id="KW-1185">Reference proteome</keyword>
<evidence type="ECO:0000313" key="1">
    <source>
        <dbReference type="EMBL" id="GET43164.1"/>
    </source>
</evidence>
<dbReference type="AlphaFoldDB" id="A0AAV3WN71"/>